<dbReference type="PROSITE" id="PS00681">
    <property type="entry name" value="CHAPERONINS_CPN10"/>
    <property type="match status" value="1"/>
</dbReference>
<dbReference type="GO" id="GO:0005524">
    <property type="term" value="F:ATP binding"/>
    <property type="evidence" value="ECO:0007669"/>
    <property type="project" value="InterPro"/>
</dbReference>
<keyword evidence="2 3" id="KW-0143">Chaperone</keyword>
<protein>
    <recommendedName>
        <fullName evidence="3">Co-chaperonin GroES</fullName>
    </recommendedName>
    <alternativeName>
        <fullName evidence="3">10 kDa chaperonin</fullName>
    </alternativeName>
    <alternativeName>
        <fullName evidence="3">Chaperonin-10</fullName>
        <shortName evidence="3">Cpn10</shortName>
    </alternativeName>
</protein>
<comment type="subunit">
    <text evidence="3">Heptamer of 7 subunits arranged in a ring. Interacts with the chaperonin GroEL.</text>
</comment>
<dbReference type="SMART" id="SM00883">
    <property type="entry name" value="Cpn10"/>
    <property type="match status" value="1"/>
</dbReference>
<dbReference type="InterPro" id="IPR011032">
    <property type="entry name" value="GroES-like_sf"/>
</dbReference>
<dbReference type="SUPFAM" id="SSF50129">
    <property type="entry name" value="GroES-like"/>
    <property type="match status" value="1"/>
</dbReference>
<dbReference type="PANTHER" id="PTHR10772:SF63">
    <property type="entry name" value="20 KDA CHAPERONIN, CHLOROPLASTIC"/>
    <property type="match status" value="1"/>
</dbReference>
<evidence type="ECO:0000256" key="4">
    <source>
        <dbReference type="RuleBase" id="RU000535"/>
    </source>
</evidence>
<keyword evidence="3" id="KW-0963">Cytoplasm</keyword>
<dbReference type="PRINTS" id="PR00297">
    <property type="entry name" value="CHAPERONIN10"/>
</dbReference>
<dbReference type="GO" id="GO:0051087">
    <property type="term" value="F:protein-folding chaperone binding"/>
    <property type="evidence" value="ECO:0007669"/>
    <property type="project" value="TreeGrafter"/>
</dbReference>
<name>A0A2N1UMN7_9BACT</name>
<organism evidence="5 6">
    <name type="scientific">Candidatus Kuenenbacteria bacterium HGW-Kuenenbacteria-1</name>
    <dbReference type="NCBI Taxonomy" id="2013812"/>
    <lineage>
        <taxon>Bacteria</taxon>
        <taxon>Candidatus Kueneniibacteriota</taxon>
    </lineage>
</organism>
<dbReference type="InterPro" id="IPR020818">
    <property type="entry name" value="Chaperonin_GroES"/>
</dbReference>
<comment type="similarity">
    <text evidence="1 3 4">Belongs to the GroES chaperonin family.</text>
</comment>
<dbReference type="NCBIfam" id="NF001531">
    <property type="entry name" value="PRK00364.2-2"/>
    <property type="match status" value="1"/>
</dbReference>
<dbReference type="InterPro" id="IPR018369">
    <property type="entry name" value="Chaprnonin_Cpn10_CS"/>
</dbReference>
<sequence length="96" mass="10701">MKIIPLNDRVVVKPIQKNETTKSGIILPETVDKEKPEEGEVVAVGSGKLLDNGQRALMEVKIGDRVLFTKYSPNEIKIDDQELLVINESDIMAIIE</sequence>
<dbReference type="Pfam" id="PF00166">
    <property type="entry name" value="Cpn10"/>
    <property type="match status" value="1"/>
</dbReference>
<dbReference type="GO" id="GO:0046872">
    <property type="term" value="F:metal ion binding"/>
    <property type="evidence" value="ECO:0007669"/>
    <property type="project" value="TreeGrafter"/>
</dbReference>
<comment type="caution">
    <text evidence="5">The sequence shown here is derived from an EMBL/GenBank/DDBJ whole genome shotgun (WGS) entry which is preliminary data.</text>
</comment>
<dbReference type="NCBIfam" id="NF001533">
    <property type="entry name" value="PRK00364.2-4"/>
    <property type="match status" value="1"/>
</dbReference>
<evidence type="ECO:0000256" key="2">
    <source>
        <dbReference type="ARBA" id="ARBA00023186"/>
    </source>
</evidence>
<comment type="subcellular location">
    <subcellularLocation>
        <location evidence="3">Cytoplasm</location>
    </subcellularLocation>
</comment>
<dbReference type="CDD" id="cd00320">
    <property type="entry name" value="cpn10"/>
    <property type="match status" value="1"/>
</dbReference>
<dbReference type="FunFam" id="2.30.33.40:FF:000001">
    <property type="entry name" value="10 kDa chaperonin"/>
    <property type="match status" value="1"/>
</dbReference>
<dbReference type="PANTHER" id="PTHR10772">
    <property type="entry name" value="10 KDA HEAT SHOCK PROTEIN"/>
    <property type="match status" value="1"/>
</dbReference>
<dbReference type="AlphaFoldDB" id="A0A2N1UMN7"/>
<dbReference type="GO" id="GO:0005737">
    <property type="term" value="C:cytoplasm"/>
    <property type="evidence" value="ECO:0007669"/>
    <property type="project" value="UniProtKB-SubCell"/>
</dbReference>
<proteinExistence type="inferred from homology"/>
<dbReference type="Gene3D" id="2.30.33.40">
    <property type="entry name" value="GroES chaperonin"/>
    <property type="match status" value="1"/>
</dbReference>
<dbReference type="GO" id="GO:0051082">
    <property type="term" value="F:unfolded protein binding"/>
    <property type="evidence" value="ECO:0007669"/>
    <property type="project" value="TreeGrafter"/>
</dbReference>
<dbReference type="InterPro" id="IPR037124">
    <property type="entry name" value="Chaperonin_GroES_sf"/>
</dbReference>
<reference evidence="5 6" key="1">
    <citation type="journal article" date="2017" name="ISME J.">
        <title>Potential for microbial H2 and metal transformations associated with novel bacteria and archaea in deep terrestrial subsurface sediments.</title>
        <authorList>
            <person name="Hernsdorf A.W."/>
            <person name="Amano Y."/>
            <person name="Miyakawa K."/>
            <person name="Ise K."/>
            <person name="Suzuki Y."/>
            <person name="Anantharaman K."/>
            <person name="Probst A."/>
            <person name="Burstein D."/>
            <person name="Thomas B.C."/>
            <person name="Banfield J.F."/>
        </authorList>
    </citation>
    <scope>NUCLEOTIDE SEQUENCE [LARGE SCALE GENOMIC DNA]</scope>
    <source>
        <strain evidence="5">HGW-Kuenenbacteria-1</strain>
    </source>
</reference>
<dbReference type="EMBL" id="PGYQ01000023">
    <property type="protein sequence ID" value="PKL71982.1"/>
    <property type="molecule type" value="Genomic_DNA"/>
</dbReference>
<dbReference type="GO" id="GO:0044183">
    <property type="term" value="F:protein folding chaperone"/>
    <property type="evidence" value="ECO:0007669"/>
    <property type="project" value="InterPro"/>
</dbReference>
<dbReference type="Proteomes" id="UP000233414">
    <property type="component" value="Unassembled WGS sequence"/>
</dbReference>
<gene>
    <name evidence="3" type="primary">groES</name>
    <name evidence="3" type="synonym">groS</name>
    <name evidence="5" type="ORF">CVV26_03415</name>
</gene>
<evidence type="ECO:0000256" key="1">
    <source>
        <dbReference type="ARBA" id="ARBA00006975"/>
    </source>
</evidence>
<evidence type="ECO:0000313" key="5">
    <source>
        <dbReference type="EMBL" id="PKL71982.1"/>
    </source>
</evidence>
<evidence type="ECO:0000313" key="6">
    <source>
        <dbReference type="Proteomes" id="UP000233414"/>
    </source>
</evidence>
<comment type="function">
    <text evidence="3 4">Together with the chaperonin GroEL, plays an essential role in assisting protein folding. The GroEL-GroES system forms a nano-cage that allows encapsulation of the non-native substrate proteins and provides a physical environment optimized to promote and accelerate protein folding. GroES binds to the apical surface of the GroEL ring, thereby capping the opening of the GroEL channel.</text>
</comment>
<evidence type="ECO:0000256" key="3">
    <source>
        <dbReference type="HAMAP-Rule" id="MF_00580"/>
    </source>
</evidence>
<dbReference type="HAMAP" id="MF_00580">
    <property type="entry name" value="CH10"/>
    <property type="match status" value="1"/>
</dbReference>
<accession>A0A2N1UMN7</accession>